<dbReference type="Gene3D" id="1.20.1070.10">
    <property type="entry name" value="Rhodopsin 7-helix transmembrane proteins"/>
    <property type="match status" value="1"/>
</dbReference>
<feature type="transmembrane region" description="Helical" evidence="14">
    <location>
        <begin position="168"/>
        <end position="188"/>
    </location>
</feature>
<dbReference type="GO" id="GO:0007204">
    <property type="term" value="P:positive regulation of cytosolic calcium ion concentration"/>
    <property type="evidence" value="ECO:0007669"/>
    <property type="project" value="TreeGrafter"/>
</dbReference>
<comment type="subunit">
    <text evidence="12">Interacts with IL8. Interacts with GNAI2.</text>
</comment>
<keyword evidence="11 13" id="KW-0807">Transducer</keyword>
<dbReference type="Proteomes" id="UP001501920">
    <property type="component" value="Chromosome 30"/>
</dbReference>
<reference evidence="16 17" key="1">
    <citation type="submission" date="2020-10" db="EMBL/GenBank/DDBJ databases">
        <title>Pygocentrus nattereri (red-bellied piranha) genome, fPygNat1, primary haplotype.</title>
        <authorList>
            <person name="Myers G."/>
            <person name="Meyer A."/>
            <person name="Karagic N."/>
            <person name="Pippel M."/>
            <person name="Winkler S."/>
            <person name="Tracey A."/>
            <person name="Wood J."/>
            <person name="Formenti G."/>
            <person name="Howe K."/>
            <person name="Fedrigo O."/>
            <person name="Jarvis E.D."/>
        </authorList>
    </citation>
    <scope>NUCLEOTIDE SEQUENCE [LARGE SCALE GENOMIC DNA]</scope>
</reference>
<dbReference type="GeneTree" id="ENSGT01050000244848"/>
<dbReference type="InterPro" id="IPR017452">
    <property type="entry name" value="GPCR_Rhodpsn_7TM"/>
</dbReference>
<evidence type="ECO:0000256" key="11">
    <source>
        <dbReference type="ARBA" id="ARBA00023224"/>
    </source>
</evidence>
<dbReference type="GO" id="GO:0030593">
    <property type="term" value="P:neutrophil chemotaxis"/>
    <property type="evidence" value="ECO:0007669"/>
    <property type="project" value="TreeGrafter"/>
</dbReference>
<dbReference type="PROSITE" id="PS00237">
    <property type="entry name" value="G_PROTEIN_RECEP_F1_1"/>
    <property type="match status" value="1"/>
</dbReference>
<dbReference type="GO" id="GO:0019957">
    <property type="term" value="F:C-C chemokine binding"/>
    <property type="evidence" value="ECO:0007669"/>
    <property type="project" value="TreeGrafter"/>
</dbReference>
<reference evidence="16" key="3">
    <citation type="submission" date="2025-09" db="UniProtKB">
        <authorList>
            <consortium name="Ensembl"/>
        </authorList>
    </citation>
    <scope>IDENTIFICATION</scope>
</reference>
<keyword evidence="7 14" id="KW-0472">Membrane</keyword>
<proteinExistence type="inferred from homology"/>
<feature type="transmembrane region" description="Helical" evidence="14">
    <location>
        <begin position="47"/>
        <end position="74"/>
    </location>
</feature>
<keyword evidence="10" id="KW-0325">Glycoprotein</keyword>
<evidence type="ECO:0000256" key="12">
    <source>
        <dbReference type="ARBA" id="ARBA00034130"/>
    </source>
</evidence>
<dbReference type="GO" id="GO:0009897">
    <property type="term" value="C:external side of plasma membrane"/>
    <property type="evidence" value="ECO:0007669"/>
    <property type="project" value="TreeGrafter"/>
</dbReference>
<feature type="transmembrane region" description="Helical" evidence="14">
    <location>
        <begin position="225"/>
        <end position="248"/>
    </location>
</feature>
<organism evidence="16 17">
    <name type="scientific">Pygocentrus nattereri</name>
    <name type="common">Red-bellied piranha</name>
    <dbReference type="NCBI Taxonomy" id="42514"/>
    <lineage>
        <taxon>Eukaryota</taxon>
        <taxon>Metazoa</taxon>
        <taxon>Chordata</taxon>
        <taxon>Craniata</taxon>
        <taxon>Vertebrata</taxon>
        <taxon>Euteleostomi</taxon>
        <taxon>Actinopterygii</taxon>
        <taxon>Neopterygii</taxon>
        <taxon>Teleostei</taxon>
        <taxon>Ostariophysi</taxon>
        <taxon>Characiformes</taxon>
        <taxon>Characoidei</taxon>
        <taxon>Pygocentrus</taxon>
    </lineage>
</organism>
<comment type="subcellular location">
    <subcellularLocation>
        <location evidence="1">Cell membrane</location>
        <topology evidence="1">Multi-pass membrane protein</topology>
    </subcellularLocation>
</comment>
<evidence type="ECO:0000256" key="4">
    <source>
        <dbReference type="ARBA" id="ARBA00022692"/>
    </source>
</evidence>
<evidence type="ECO:0000256" key="9">
    <source>
        <dbReference type="ARBA" id="ARBA00023170"/>
    </source>
</evidence>
<keyword evidence="17" id="KW-1185">Reference proteome</keyword>
<dbReference type="InterPro" id="IPR000174">
    <property type="entry name" value="Chemokine_CXCR_1/2"/>
</dbReference>
<dbReference type="GO" id="GO:0006955">
    <property type="term" value="P:immune response"/>
    <property type="evidence" value="ECO:0007669"/>
    <property type="project" value="TreeGrafter"/>
</dbReference>
<evidence type="ECO:0000256" key="13">
    <source>
        <dbReference type="RuleBase" id="RU000688"/>
    </source>
</evidence>
<feature type="domain" description="G-protein coupled receptors family 1 profile" evidence="15">
    <location>
        <begin position="66"/>
        <end position="322"/>
    </location>
</feature>
<evidence type="ECO:0000256" key="7">
    <source>
        <dbReference type="ARBA" id="ARBA00023136"/>
    </source>
</evidence>
<keyword evidence="3" id="KW-0145">Chemotaxis</keyword>
<feature type="transmembrane region" description="Helical" evidence="14">
    <location>
        <begin position="129"/>
        <end position="148"/>
    </location>
</feature>
<dbReference type="STRING" id="42514.ENSPNAP00000003274"/>
<evidence type="ECO:0000256" key="10">
    <source>
        <dbReference type="ARBA" id="ARBA00023180"/>
    </source>
</evidence>
<evidence type="ECO:0000256" key="1">
    <source>
        <dbReference type="ARBA" id="ARBA00004651"/>
    </source>
</evidence>
<dbReference type="GO" id="GO:0019722">
    <property type="term" value="P:calcium-mediated signaling"/>
    <property type="evidence" value="ECO:0007669"/>
    <property type="project" value="TreeGrafter"/>
</dbReference>
<keyword evidence="4 13" id="KW-0812">Transmembrane</keyword>
<dbReference type="Ensembl" id="ENSPNAT00000009004.2">
    <property type="protein sequence ID" value="ENSPNAP00000003274.2"/>
    <property type="gene ID" value="ENSPNAG00000009705.2"/>
</dbReference>
<protein>
    <recommendedName>
        <fullName evidence="15">G-protein coupled receptors family 1 profile domain-containing protein</fullName>
    </recommendedName>
</protein>
<dbReference type="OMA" id="ALEVNFY"/>
<dbReference type="PANTHER" id="PTHR10489:SF930">
    <property type="entry name" value="C-X-C CHEMOKINE RECEPTOR TYPE 1-LIKE"/>
    <property type="match status" value="1"/>
</dbReference>
<keyword evidence="9 13" id="KW-0675">Receptor</keyword>
<evidence type="ECO:0000259" key="15">
    <source>
        <dbReference type="PROSITE" id="PS50262"/>
    </source>
</evidence>
<dbReference type="PANTHER" id="PTHR10489">
    <property type="entry name" value="CELL ADHESION MOLECULE"/>
    <property type="match status" value="1"/>
</dbReference>
<dbReference type="PRINTS" id="PR00237">
    <property type="entry name" value="GPCRRHODOPSN"/>
</dbReference>
<dbReference type="Pfam" id="PF00001">
    <property type="entry name" value="7tm_1"/>
    <property type="match status" value="1"/>
</dbReference>
<dbReference type="PROSITE" id="PS50262">
    <property type="entry name" value="G_PROTEIN_RECEP_F1_2"/>
    <property type="match status" value="1"/>
</dbReference>
<evidence type="ECO:0000256" key="14">
    <source>
        <dbReference type="SAM" id="Phobius"/>
    </source>
</evidence>
<keyword evidence="6 13" id="KW-0297">G-protein coupled receptor</keyword>
<dbReference type="SUPFAM" id="SSF81321">
    <property type="entry name" value="Family A G protein-coupled receptor-like"/>
    <property type="match status" value="1"/>
</dbReference>
<evidence type="ECO:0000256" key="8">
    <source>
        <dbReference type="ARBA" id="ARBA00023157"/>
    </source>
</evidence>
<name>A0A3B4BXR5_PYGNA</name>
<keyword evidence="8" id="KW-1015">Disulfide bond</keyword>
<reference evidence="16" key="2">
    <citation type="submission" date="2025-08" db="UniProtKB">
        <authorList>
            <consortium name="Ensembl"/>
        </authorList>
    </citation>
    <scope>IDENTIFICATION</scope>
</reference>
<dbReference type="GO" id="GO:0016494">
    <property type="term" value="F:C-X-C chemokine receptor activity"/>
    <property type="evidence" value="ECO:0007669"/>
    <property type="project" value="InterPro"/>
</dbReference>
<evidence type="ECO:0000313" key="16">
    <source>
        <dbReference type="Ensembl" id="ENSPNAP00000003274.2"/>
    </source>
</evidence>
<comment type="similarity">
    <text evidence="13">Belongs to the G-protein coupled receptor 1 family.</text>
</comment>
<dbReference type="InterPro" id="IPR000276">
    <property type="entry name" value="GPCR_Rhodpsn"/>
</dbReference>
<evidence type="ECO:0000256" key="6">
    <source>
        <dbReference type="ARBA" id="ARBA00023040"/>
    </source>
</evidence>
<evidence type="ECO:0000313" key="17">
    <source>
        <dbReference type="Proteomes" id="UP001501920"/>
    </source>
</evidence>
<evidence type="ECO:0000256" key="5">
    <source>
        <dbReference type="ARBA" id="ARBA00022989"/>
    </source>
</evidence>
<dbReference type="GO" id="GO:0016493">
    <property type="term" value="F:C-C chemokine receptor activity"/>
    <property type="evidence" value="ECO:0007669"/>
    <property type="project" value="TreeGrafter"/>
</dbReference>
<keyword evidence="2" id="KW-1003">Cell membrane</keyword>
<evidence type="ECO:0000256" key="3">
    <source>
        <dbReference type="ARBA" id="ARBA00022500"/>
    </source>
</evidence>
<evidence type="ECO:0000256" key="2">
    <source>
        <dbReference type="ARBA" id="ARBA00022475"/>
    </source>
</evidence>
<dbReference type="InterPro" id="IPR050119">
    <property type="entry name" value="CCR1-9-like"/>
</dbReference>
<feature type="transmembrane region" description="Helical" evidence="14">
    <location>
        <begin position="260"/>
        <end position="285"/>
    </location>
</feature>
<feature type="transmembrane region" description="Helical" evidence="14">
    <location>
        <begin position="305"/>
        <end position="325"/>
    </location>
</feature>
<keyword evidence="5 14" id="KW-1133">Transmembrane helix</keyword>
<sequence>MKELDFSNKEFSDLISDIYEELNITDDNTSFMLDHALPCEGQRFSPAMHIFFCIFYLMIFMVAIPGNLVVSLVVSSSRHKLNPSDLFLFHLALADLMLALTLPLSAVSTLQGWVFGNAVCKLVRMALEVNFYTGILFLVCISADRYMLVVHATTESRVRNQGRWPTSWITCVSVWTLGLLLSIPAAIYNEAYNFEDVDSKTQCGERYSTARSSEWRLATRMLRHLLGFLLPLGAMLGFYGITIARLVQTRGFHKQKAMRVIIAVVAAFLLCWCPYHVAMIVDTLVRAKLVDSGCQKRRETDNALLATQSLGLLNCCINPVLYAFVGEKFRRNLMRLLGKRGVLERESSSRFSRLTSTTSQDANNAFM</sequence>
<dbReference type="AlphaFoldDB" id="A0A3B4BXR5"/>
<accession>A0A3B4BXR5</accession>
<feature type="transmembrane region" description="Helical" evidence="14">
    <location>
        <begin position="86"/>
        <end position="109"/>
    </location>
</feature>
<dbReference type="PRINTS" id="PR00427">
    <property type="entry name" value="INTRLEUKIN8R"/>
</dbReference>